<dbReference type="AlphaFoldDB" id="A0A2S6HTX5"/>
<dbReference type="GO" id="GO:0051213">
    <property type="term" value="F:dioxygenase activity"/>
    <property type="evidence" value="ECO:0007669"/>
    <property type="project" value="UniProtKB-KW"/>
</dbReference>
<dbReference type="Proteomes" id="UP000237749">
    <property type="component" value="Unassembled WGS sequence"/>
</dbReference>
<reference evidence="2 3" key="1">
    <citation type="submission" date="2018-02" db="EMBL/GenBank/DDBJ databases">
        <title>Genomic Encyclopedia of Archaeal and Bacterial Type Strains, Phase II (KMG-II): from individual species to whole genera.</title>
        <authorList>
            <person name="Goeker M."/>
        </authorList>
    </citation>
    <scope>NUCLEOTIDE SEQUENCE [LARGE SCALE GENOMIC DNA]</scope>
    <source>
        <strain evidence="2 3">DSM 3808</strain>
    </source>
</reference>
<accession>A0A2S6HTX5</accession>
<dbReference type="Pfam" id="PF00903">
    <property type="entry name" value="Glyoxalase"/>
    <property type="match status" value="1"/>
</dbReference>
<dbReference type="InterPro" id="IPR004360">
    <property type="entry name" value="Glyas_Fos-R_dOase_dom"/>
</dbReference>
<protein>
    <submittedName>
        <fullName evidence="2">Glyoxalase/bleomycin resistance protein/dioxygenase superfamily protein</fullName>
    </submittedName>
</protein>
<comment type="caution">
    <text evidence="2">The sequence shown here is derived from an EMBL/GenBank/DDBJ whole genome shotgun (WGS) entry which is preliminary data.</text>
</comment>
<evidence type="ECO:0000259" key="1">
    <source>
        <dbReference type="Pfam" id="PF00903"/>
    </source>
</evidence>
<name>A0A2S6HTX5_9FIRM</name>
<organism evidence="2 3">
    <name type="scientific">Lacrimispora xylanisolvens</name>
    <dbReference type="NCBI Taxonomy" id="384636"/>
    <lineage>
        <taxon>Bacteria</taxon>
        <taxon>Bacillati</taxon>
        <taxon>Bacillota</taxon>
        <taxon>Clostridia</taxon>
        <taxon>Lachnospirales</taxon>
        <taxon>Lachnospiraceae</taxon>
        <taxon>Lacrimispora</taxon>
    </lineage>
</organism>
<evidence type="ECO:0000313" key="2">
    <source>
        <dbReference type="EMBL" id="PPK81246.1"/>
    </source>
</evidence>
<dbReference type="Gene3D" id="3.10.180.10">
    <property type="entry name" value="2,3-Dihydroxybiphenyl 1,2-Dioxygenase, domain 1"/>
    <property type="match status" value="1"/>
</dbReference>
<keyword evidence="3" id="KW-1185">Reference proteome</keyword>
<dbReference type="SUPFAM" id="SSF54593">
    <property type="entry name" value="Glyoxalase/Bleomycin resistance protein/Dihydroxybiphenyl dioxygenase"/>
    <property type="match status" value="1"/>
</dbReference>
<dbReference type="EMBL" id="PTJA01000004">
    <property type="protein sequence ID" value="PPK81246.1"/>
    <property type="molecule type" value="Genomic_DNA"/>
</dbReference>
<dbReference type="OrthoDB" id="66829at2"/>
<keyword evidence="2" id="KW-0560">Oxidoreductase</keyword>
<dbReference type="RefSeq" id="WP_104436351.1">
    <property type="nucleotide sequence ID" value="NZ_PTJA01000004.1"/>
</dbReference>
<keyword evidence="2" id="KW-0223">Dioxygenase</keyword>
<proteinExistence type="predicted"/>
<evidence type="ECO:0000313" key="3">
    <source>
        <dbReference type="Proteomes" id="UP000237749"/>
    </source>
</evidence>
<gene>
    <name evidence="2" type="ORF">BXY41_10445</name>
</gene>
<dbReference type="InterPro" id="IPR029068">
    <property type="entry name" value="Glyas_Bleomycin-R_OHBP_Dase"/>
</dbReference>
<sequence>MKVGEVCLFTKDVVGLSNFYKSIFDIDNGSNDNIHQFIISDETTLSVYNDGKERDGNAQNICIAFTVDDVDFQYEKLITLGVKILEPPTIRQWGAKNMSFLDPDDNLIVFRSFSKK</sequence>
<feature type="domain" description="Glyoxalase/fosfomycin resistance/dioxygenase" evidence="1">
    <location>
        <begin position="3"/>
        <end position="110"/>
    </location>
</feature>